<dbReference type="AlphaFoldDB" id="A0A9W7ZS28"/>
<evidence type="ECO:0000313" key="1">
    <source>
        <dbReference type="EMBL" id="KAJ1914984.1"/>
    </source>
</evidence>
<sequence length="319" mass="36265">MKKLEDLGLTPLGKRYTGTLLRQPGATPLYALPADRQQDTVFSDAAPADLPMIALEMRPWFMNQMSTYQPELKAINETFSLFPVDVQECKTFNPNFNPVAMALATKKTKLLTRLTDLTDERQFQAYPIDHLLHLIPEPHRNLAVLLQNYDEIYQAENSHDTNAETMAHLYDTKWNTIEHQLLRLVPKVLRWSVAVGYAAMGDREALAQYLTHNRRHIRLGVMDPNVDLLLQLVLVVSAANGHEKVVDYVVPKMQYPSLKNAHALARLMGWHEAEKTLNGHLATPTAQDFVPVQGAQVFPLFYLHNNRLVVPHYELVSAN</sequence>
<gene>
    <name evidence="1" type="ORF">IWQ60_008604</name>
</gene>
<name>A0A9W7ZS28_9FUNG</name>
<organism evidence="1 2">
    <name type="scientific">Tieghemiomyces parasiticus</name>
    <dbReference type="NCBI Taxonomy" id="78921"/>
    <lineage>
        <taxon>Eukaryota</taxon>
        <taxon>Fungi</taxon>
        <taxon>Fungi incertae sedis</taxon>
        <taxon>Zoopagomycota</taxon>
        <taxon>Kickxellomycotina</taxon>
        <taxon>Dimargaritomycetes</taxon>
        <taxon>Dimargaritales</taxon>
        <taxon>Dimargaritaceae</taxon>
        <taxon>Tieghemiomyces</taxon>
    </lineage>
</organism>
<comment type="caution">
    <text evidence="1">The sequence shown here is derived from an EMBL/GenBank/DDBJ whole genome shotgun (WGS) entry which is preliminary data.</text>
</comment>
<proteinExistence type="predicted"/>
<dbReference type="Proteomes" id="UP001150569">
    <property type="component" value="Unassembled WGS sequence"/>
</dbReference>
<protein>
    <submittedName>
        <fullName evidence="1">Uncharacterized protein</fullName>
    </submittedName>
</protein>
<dbReference type="EMBL" id="JANBPT010000655">
    <property type="protein sequence ID" value="KAJ1914984.1"/>
    <property type="molecule type" value="Genomic_DNA"/>
</dbReference>
<keyword evidence="2" id="KW-1185">Reference proteome</keyword>
<evidence type="ECO:0000313" key="2">
    <source>
        <dbReference type="Proteomes" id="UP001150569"/>
    </source>
</evidence>
<accession>A0A9W7ZS28</accession>
<reference evidence="1" key="1">
    <citation type="submission" date="2022-07" db="EMBL/GenBank/DDBJ databases">
        <title>Phylogenomic reconstructions and comparative analyses of Kickxellomycotina fungi.</title>
        <authorList>
            <person name="Reynolds N.K."/>
            <person name="Stajich J.E."/>
            <person name="Barry K."/>
            <person name="Grigoriev I.V."/>
            <person name="Crous P."/>
            <person name="Smith M.E."/>
        </authorList>
    </citation>
    <scope>NUCLEOTIDE SEQUENCE</scope>
    <source>
        <strain evidence="1">RSA 861</strain>
    </source>
</reference>